<dbReference type="InterPro" id="IPR014710">
    <property type="entry name" value="RmlC-like_jellyroll"/>
</dbReference>
<dbReference type="InterPro" id="IPR000961">
    <property type="entry name" value="AGC-kinase_C"/>
</dbReference>
<dbReference type="Pfam" id="PF00069">
    <property type="entry name" value="Pkinase"/>
    <property type="match status" value="1"/>
</dbReference>
<evidence type="ECO:0000256" key="18">
    <source>
        <dbReference type="ARBA" id="ARBA00047462"/>
    </source>
</evidence>
<keyword evidence="23" id="KW-1185">Reference proteome</keyword>
<protein>
    <recommendedName>
        <fullName evidence="16">cGMP-dependent protein kinase</fullName>
        <ecNumber evidence="4">2.7.11.12</ecNumber>
    </recommendedName>
</protein>
<evidence type="ECO:0000256" key="3">
    <source>
        <dbReference type="ARBA" id="ARBA00006352"/>
    </source>
</evidence>
<dbReference type="PROSITE" id="PS50011">
    <property type="entry name" value="PROTEIN_KINASE_DOM"/>
    <property type="match status" value="1"/>
</dbReference>
<dbReference type="Gene3D" id="1.10.510.10">
    <property type="entry name" value="Transferase(Phosphotransferase) domain 1"/>
    <property type="match status" value="1"/>
</dbReference>
<comment type="catalytic activity">
    <reaction evidence="18">
        <text>L-seryl-[protein] + ATP = O-phospho-L-seryl-[protein] + ADP + H(+)</text>
        <dbReference type="Rhea" id="RHEA:17989"/>
        <dbReference type="Rhea" id="RHEA-COMP:9863"/>
        <dbReference type="Rhea" id="RHEA-COMP:11604"/>
        <dbReference type="ChEBI" id="CHEBI:15378"/>
        <dbReference type="ChEBI" id="CHEBI:29999"/>
        <dbReference type="ChEBI" id="CHEBI:30616"/>
        <dbReference type="ChEBI" id="CHEBI:83421"/>
        <dbReference type="ChEBI" id="CHEBI:456216"/>
        <dbReference type="EC" id="2.7.11.12"/>
    </reaction>
</comment>
<dbReference type="SUPFAM" id="SSF56112">
    <property type="entry name" value="Protein kinase-like (PK-like)"/>
    <property type="match status" value="1"/>
</dbReference>
<dbReference type="GO" id="GO:0046872">
    <property type="term" value="F:metal ion binding"/>
    <property type="evidence" value="ECO:0007669"/>
    <property type="project" value="UniProtKB-KW"/>
</dbReference>
<feature type="domain" description="Protein kinase" evidence="19">
    <location>
        <begin position="583"/>
        <end position="836"/>
    </location>
</feature>
<dbReference type="SUPFAM" id="SSF51206">
    <property type="entry name" value="cAMP-binding domain-like"/>
    <property type="match status" value="4"/>
</dbReference>
<sequence>MGACMKKTLTKPYAIAKVQMIPASSNEEKHIHLKNSEFLKNDSTPIFGSNLPRRSSLVNFNESTAPDRTLRRGSFSGAIDRKASFTKVEKTEDDKKLIQSALQKHFIFSNLTDLQIDALTIEMKQVVYPSQKIIFEQNSIGDNFFIIAKGKVEVVINLKVAAVLNTGDSFGEVALLHETPRTATIIALQETKLWALDRMAFRKILQNMSHQKFSENLVFIENIQMFKSLTKKQKESLANAMTVETYKPGYRILREGDTGDFMYIIKEGTVIVTKNGTEIRKLIKNDYFGEQALLQNNFRTASVTAVDKVICLSINSEGLYATLGSHLQEIIHTNTQRMAIDANPYLSRLTSVQINNFVTKTKVTTLKRGHTIKIAGCPIDFIIIVLRGCIGTKTLRVKYLEIFSFQEVLDGNKALMENIVVFEDCDIAEISKMDFEECIGGRLNEVLERNDIFKVIKDIQIFQSIDSKILEKVVKMFSVVRFRNKDVIFTQNQPGDSLFIVKSGNVDVVKNGVVIRTVGKNDYFGERSLIFNTARSATIRAIGNVECWILSQSQFMSIFNSQMKAILQERIDLQDDKIEIQDLCTIKLLHQGRVANYFLCVNQANKKLYILKTMQKSKIINLNLIDNVLSQKKINSQMNHGMIVKLVKTFKDSARLSMLIEYVAGVDFSEALKSLKKLNELDSRFYAGCLILIIEYLHDHEIVYRDLNLMNIIIDRIGYPKLINFSCAKSIQSRTFTLIGTPHYIAPEMIAGNGYSFPVDFWSLGITLYITMYGMLPFGNSLTDPMMIYQEILNKRLIFSSTVDPLSKSRDLISSLLIKNPNQRINAEKIKSHPWFVSFNWDLLSSKQIKAPFLPVVPDFSLEAKSAIDNYRTSLDEIIRFESQNDFYIPRFNVNNKWDADF</sequence>
<evidence type="ECO:0000256" key="11">
    <source>
        <dbReference type="ARBA" id="ARBA00022777"/>
    </source>
</evidence>
<feature type="domain" description="AGC-kinase C-terminal" evidence="21">
    <location>
        <begin position="837"/>
        <end position="902"/>
    </location>
</feature>
<reference evidence="22 23" key="1">
    <citation type="submission" date="2016-11" db="EMBL/GenBank/DDBJ databases">
        <title>The macronuclear genome of Stentor coeruleus: a giant cell with tiny introns.</title>
        <authorList>
            <person name="Slabodnick M."/>
            <person name="Ruby J.G."/>
            <person name="Reiff S.B."/>
            <person name="Swart E.C."/>
            <person name="Gosai S."/>
            <person name="Prabakaran S."/>
            <person name="Witkowska E."/>
            <person name="Larue G.E."/>
            <person name="Fisher S."/>
            <person name="Freeman R.M."/>
            <person name="Gunawardena J."/>
            <person name="Chu W."/>
            <person name="Stover N.A."/>
            <person name="Gregory B.D."/>
            <person name="Nowacki M."/>
            <person name="Derisi J."/>
            <person name="Roy S.W."/>
            <person name="Marshall W.F."/>
            <person name="Sood P."/>
        </authorList>
    </citation>
    <scope>NUCLEOTIDE SEQUENCE [LARGE SCALE GENOMIC DNA]</scope>
    <source>
        <strain evidence="22">WM001</strain>
    </source>
</reference>
<dbReference type="GO" id="GO:0005524">
    <property type="term" value="F:ATP binding"/>
    <property type="evidence" value="ECO:0007669"/>
    <property type="project" value="UniProtKB-KW"/>
</dbReference>
<evidence type="ECO:0000259" key="19">
    <source>
        <dbReference type="PROSITE" id="PS50011"/>
    </source>
</evidence>
<evidence type="ECO:0000259" key="20">
    <source>
        <dbReference type="PROSITE" id="PS50042"/>
    </source>
</evidence>
<dbReference type="Gene3D" id="3.30.200.20">
    <property type="entry name" value="Phosphorylase Kinase, domain 1"/>
    <property type="match status" value="1"/>
</dbReference>
<evidence type="ECO:0000256" key="7">
    <source>
        <dbReference type="ARBA" id="ARBA00022535"/>
    </source>
</evidence>
<evidence type="ECO:0000313" key="23">
    <source>
        <dbReference type="Proteomes" id="UP000187209"/>
    </source>
</evidence>
<keyword evidence="11" id="KW-0418">Kinase</keyword>
<dbReference type="InterPro" id="IPR000595">
    <property type="entry name" value="cNMP-bd_dom"/>
</dbReference>
<evidence type="ECO:0000256" key="16">
    <source>
        <dbReference type="ARBA" id="ARBA00024113"/>
    </source>
</evidence>
<evidence type="ECO:0000256" key="9">
    <source>
        <dbReference type="ARBA" id="ARBA00022723"/>
    </source>
</evidence>
<keyword evidence="8" id="KW-0808">Transferase</keyword>
<comment type="catalytic activity">
    <reaction evidence="17">
        <text>L-threonyl-[protein] + ATP = O-phospho-L-threonyl-[protein] + ADP + H(+)</text>
        <dbReference type="Rhea" id="RHEA:46608"/>
        <dbReference type="Rhea" id="RHEA-COMP:11060"/>
        <dbReference type="Rhea" id="RHEA-COMP:11605"/>
        <dbReference type="ChEBI" id="CHEBI:15378"/>
        <dbReference type="ChEBI" id="CHEBI:30013"/>
        <dbReference type="ChEBI" id="CHEBI:30616"/>
        <dbReference type="ChEBI" id="CHEBI:61977"/>
        <dbReference type="ChEBI" id="CHEBI:456216"/>
        <dbReference type="EC" id="2.7.11.12"/>
    </reaction>
</comment>
<dbReference type="InterPro" id="IPR011009">
    <property type="entry name" value="Kinase-like_dom_sf"/>
</dbReference>
<dbReference type="PROSITE" id="PS00889">
    <property type="entry name" value="CNMP_BINDING_2"/>
    <property type="match status" value="3"/>
</dbReference>
<dbReference type="InterPro" id="IPR000719">
    <property type="entry name" value="Prot_kinase_dom"/>
</dbReference>
<keyword evidence="9" id="KW-0479">Metal-binding</keyword>
<keyword evidence="12" id="KW-0067">ATP-binding</keyword>
<name>A0A1R2CTY6_9CILI</name>
<dbReference type="Proteomes" id="UP000187209">
    <property type="component" value="Unassembled WGS sequence"/>
</dbReference>
<comment type="cofactor">
    <cofactor evidence="1">
        <name>Mg(2+)</name>
        <dbReference type="ChEBI" id="CHEBI:18420"/>
    </cofactor>
</comment>
<feature type="domain" description="Cyclic nucleotide-binding" evidence="20">
    <location>
        <begin position="461"/>
        <end position="559"/>
    </location>
</feature>
<dbReference type="PANTHER" id="PTHR24353:SF37">
    <property type="entry name" value="CAMP-DEPENDENT PROTEIN KINASE CATALYTIC SUBUNIT PRKX"/>
    <property type="match status" value="1"/>
</dbReference>
<dbReference type="PROSITE" id="PS51285">
    <property type="entry name" value="AGC_KINASE_CTER"/>
    <property type="match status" value="1"/>
</dbReference>
<evidence type="ECO:0000256" key="1">
    <source>
        <dbReference type="ARBA" id="ARBA00001946"/>
    </source>
</evidence>
<comment type="caution">
    <text evidence="22">The sequence shown here is derived from an EMBL/GenBank/DDBJ whole genome shotgun (WGS) entry which is preliminary data.</text>
</comment>
<dbReference type="PROSITE" id="PS50042">
    <property type="entry name" value="CNMP_BINDING_3"/>
    <property type="match status" value="3"/>
</dbReference>
<organism evidence="22 23">
    <name type="scientific">Stentor coeruleus</name>
    <dbReference type="NCBI Taxonomy" id="5963"/>
    <lineage>
        <taxon>Eukaryota</taxon>
        <taxon>Sar</taxon>
        <taxon>Alveolata</taxon>
        <taxon>Ciliophora</taxon>
        <taxon>Postciliodesmatophora</taxon>
        <taxon>Heterotrichea</taxon>
        <taxon>Heterotrichida</taxon>
        <taxon>Stentoridae</taxon>
        <taxon>Stentor</taxon>
    </lineage>
</organism>
<feature type="domain" description="Cyclic nucleotide-binding" evidence="20">
    <location>
        <begin position="107"/>
        <end position="205"/>
    </location>
</feature>
<dbReference type="EC" id="2.7.11.12" evidence="4"/>
<dbReference type="Pfam" id="PF00027">
    <property type="entry name" value="cNMP_binding"/>
    <property type="match status" value="3"/>
</dbReference>
<evidence type="ECO:0000256" key="15">
    <source>
        <dbReference type="ARBA" id="ARBA00023136"/>
    </source>
</evidence>
<evidence type="ECO:0000256" key="13">
    <source>
        <dbReference type="ARBA" id="ARBA00022842"/>
    </source>
</evidence>
<evidence type="ECO:0000259" key="21">
    <source>
        <dbReference type="PROSITE" id="PS51285"/>
    </source>
</evidence>
<dbReference type="InterPro" id="IPR018490">
    <property type="entry name" value="cNMP-bd_dom_sf"/>
</dbReference>
<evidence type="ECO:0000256" key="17">
    <source>
        <dbReference type="ARBA" id="ARBA00047298"/>
    </source>
</evidence>
<evidence type="ECO:0000256" key="12">
    <source>
        <dbReference type="ARBA" id="ARBA00022840"/>
    </source>
</evidence>
<dbReference type="AlphaFoldDB" id="A0A1R2CTY6"/>
<evidence type="ECO:0000256" key="6">
    <source>
        <dbReference type="ARBA" id="ARBA00022527"/>
    </source>
</evidence>
<dbReference type="CDD" id="cd00038">
    <property type="entry name" value="CAP_ED"/>
    <property type="match status" value="3"/>
</dbReference>
<comment type="subcellular location">
    <subcellularLocation>
        <location evidence="2">Endomembrane system</location>
    </subcellularLocation>
</comment>
<dbReference type="PANTHER" id="PTHR24353">
    <property type="entry name" value="CYCLIC NUCLEOTIDE-DEPENDENT PROTEIN KINASE"/>
    <property type="match status" value="1"/>
</dbReference>
<dbReference type="GO" id="GO:0012505">
    <property type="term" value="C:endomembrane system"/>
    <property type="evidence" value="ECO:0007669"/>
    <property type="project" value="UniProtKB-SubCell"/>
</dbReference>
<comment type="similarity">
    <text evidence="3">Belongs to the protein kinase superfamily. AGC Ser/Thr protein kinase family. cGMP subfamily.</text>
</comment>
<accession>A0A1R2CTY6</accession>
<dbReference type="GO" id="GO:0005952">
    <property type="term" value="C:cAMP-dependent protein kinase complex"/>
    <property type="evidence" value="ECO:0007669"/>
    <property type="project" value="TreeGrafter"/>
</dbReference>
<keyword evidence="15" id="KW-0472">Membrane</keyword>
<keyword evidence="6" id="KW-0723">Serine/threonine-protein kinase</keyword>
<dbReference type="FunFam" id="2.60.120.10:FF:000068">
    <property type="entry name" value="cGMP-dependent protein kinase"/>
    <property type="match status" value="1"/>
</dbReference>
<dbReference type="Gene3D" id="2.60.120.10">
    <property type="entry name" value="Jelly Rolls"/>
    <property type="match status" value="4"/>
</dbReference>
<dbReference type="SMART" id="SM00100">
    <property type="entry name" value="cNMP"/>
    <property type="match status" value="3"/>
</dbReference>
<proteinExistence type="inferred from homology"/>
<evidence type="ECO:0000256" key="14">
    <source>
        <dbReference type="ARBA" id="ARBA00022992"/>
    </source>
</evidence>
<evidence type="ECO:0000256" key="2">
    <source>
        <dbReference type="ARBA" id="ARBA00004308"/>
    </source>
</evidence>
<evidence type="ECO:0000313" key="22">
    <source>
        <dbReference type="EMBL" id="OMJ92489.1"/>
    </source>
</evidence>
<keyword evidence="7" id="KW-0140">cGMP</keyword>
<evidence type="ECO:0000256" key="4">
    <source>
        <dbReference type="ARBA" id="ARBA00012428"/>
    </source>
</evidence>
<evidence type="ECO:0000256" key="5">
    <source>
        <dbReference type="ARBA" id="ARBA00022490"/>
    </source>
</evidence>
<dbReference type="GO" id="GO:0004691">
    <property type="term" value="F:cAMP-dependent protein kinase activity"/>
    <property type="evidence" value="ECO:0007669"/>
    <property type="project" value="TreeGrafter"/>
</dbReference>
<keyword evidence="14" id="KW-0142">cGMP-binding</keyword>
<keyword evidence="5" id="KW-0963">Cytoplasm</keyword>
<keyword evidence="10" id="KW-0547">Nucleotide-binding</keyword>
<feature type="domain" description="Cyclic nucleotide-binding" evidence="20">
    <location>
        <begin position="225"/>
        <end position="324"/>
    </location>
</feature>
<keyword evidence="13" id="KW-0460">Magnesium</keyword>
<dbReference type="InterPro" id="IPR018488">
    <property type="entry name" value="cNMP-bd_CS"/>
</dbReference>
<dbReference type="PRINTS" id="PR00103">
    <property type="entry name" value="CAMPKINASE"/>
</dbReference>
<dbReference type="GO" id="GO:0030553">
    <property type="term" value="F:cGMP binding"/>
    <property type="evidence" value="ECO:0007669"/>
    <property type="project" value="UniProtKB-KW"/>
</dbReference>
<dbReference type="OrthoDB" id="100546at2759"/>
<evidence type="ECO:0000256" key="10">
    <source>
        <dbReference type="ARBA" id="ARBA00022741"/>
    </source>
</evidence>
<gene>
    <name evidence="22" type="ORF">SteCoe_4724</name>
</gene>
<dbReference type="GO" id="GO:0004692">
    <property type="term" value="F:cGMP-dependent protein kinase activity"/>
    <property type="evidence" value="ECO:0007669"/>
    <property type="project" value="UniProtKB-EC"/>
</dbReference>
<dbReference type="EMBL" id="MPUH01000060">
    <property type="protein sequence ID" value="OMJ92489.1"/>
    <property type="molecule type" value="Genomic_DNA"/>
</dbReference>
<evidence type="ECO:0000256" key="8">
    <source>
        <dbReference type="ARBA" id="ARBA00022679"/>
    </source>
</evidence>